<evidence type="ECO:0000313" key="2">
    <source>
        <dbReference type="Proteomes" id="UP000095094"/>
    </source>
</evidence>
<organism evidence="1 2">
    <name type="scientific">Enterococcus termitis</name>
    <dbReference type="NCBI Taxonomy" id="332950"/>
    <lineage>
        <taxon>Bacteria</taxon>
        <taxon>Bacillati</taxon>
        <taxon>Bacillota</taxon>
        <taxon>Bacilli</taxon>
        <taxon>Lactobacillales</taxon>
        <taxon>Enterococcaceae</taxon>
        <taxon>Enterococcus</taxon>
    </lineage>
</organism>
<dbReference type="AlphaFoldDB" id="A0A1E5GJA7"/>
<sequence length="120" mass="14130">MDMKDSIVRELDSFASQNDILRYSDLYEVYLDLRRSIECIFLLKSDKNAVETTLHCLKIESKVQLFIFYLKQVKNGELKEYEAVKAISDDYEVYCMEMINTDLIGDISIFFKKNKEAEES</sequence>
<evidence type="ECO:0000313" key="1">
    <source>
        <dbReference type="EMBL" id="OEG12803.1"/>
    </source>
</evidence>
<protein>
    <submittedName>
        <fullName evidence="1">Uncharacterized protein</fullName>
    </submittedName>
</protein>
<accession>A0A1E5GJA7</accession>
<dbReference type="InterPro" id="IPR054275">
    <property type="entry name" value="DUF7006"/>
</dbReference>
<dbReference type="RefSeq" id="WP_069663886.1">
    <property type="nucleotide sequence ID" value="NZ_JBHUJJ010000001.1"/>
</dbReference>
<proteinExistence type="predicted"/>
<dbReference type="Proteomes" id="UP000095094">
    <property type="component" value="Unassembled WGS sequence"/>
</dbReference>
<gene>
    <name evidence="1" type="ORF">BCR25_19370</name>
</gene>
<dbReference type="EMBL" id="MIJY01000025">
    <property type="protein sequence ID" value="OEG12803.1"/>
    <property type="molecule type" value="Genomic_DNA"/>
</dbReference>
<name>A0A1E5GJA7_9ENTE</name>
<dbReference type="Pfam" id="PF22652">
    <property type="entry name" value="DUF7006"/>
    <property type="match status" value="1"/>
</dbReference>
<reference evidence="2" key="1">
    <citation type="submission" date="2016-09" db="EMBL/GenBank/DDBJ databases">
        <authorList>
            <person name="Gulvik C.A."/>
        </authorList>
    </citation>
    <scope>NUCLEOTIDE SEQUENCE [LARGE SCALE GENOMIC DNA]</scope>
    <source>
        <strain evidence="2">LMG 8895</strain>
    </source>
</reference>
<keyword evidence="2" id="KW-1185">Reference proteome</keyword>
<comment type="caution">
    <text evidence="1">The sequence shown here is derived from an EMBL/GenBank/DDBJ whole genome shotgun (WGS) entry which is preliminary data.</text>
</comment>
<dbReference type="OrthoDB" id="2184912at2"/>